<dbReference type="Proteomes" id="UP000435138">
    <property type="component" value="Unassembled WGS sequence"/>
</dbReference>
<sequence>MDFSKATILITGGNSGIGKGLAKALMSRGAKVIITGRDDKRLKETLYANPGMLGYELDVTDPEAITRFAADITEHHPDLNAVIHNAGIMITEQVLVDAYDLDIVEKTIATNLLAPIRLTAALLPHLRTKGDAAIVTVSSGLAFVPRADTLTYSATKAAIHSWTTCLRHELRSTNISVVELAPPLVATDLTPGQSQNPRAMPLADFVSESVELLCAQPTPSEVLVGRVMPQRTAEATGNFDKVFGLINPA</sequence>
<dbReference type="GO" id="GO:0016020">
    <property type="term" value="C:membrane"/>
    <property type="evidence" value="ECO:0007669"/>
    <property type="project" value="TreeGrafter"/>
</dbReference>
<dbReference type="InterPro" id="IPR020904">
    <property type="entry name" value="Sc_DH/Rdtase_CS"/>
</dbReference>
<dbReference type="PANTHER" id="PTHR44196">
    <property type="entry name" value="DEHYDROGENASE/REDUCTASE SDR FAMILY MEMBER 7B"/>
    <property type="match status" value="1"/>
</dbReference>
<dbReference type="PROSITE" id="PS00061">
    <property type="entry name" value="ADH_SHORT"/>
    <property type="match status" value="1"/>
</dbReference>
<proteinExistence type="inferred from homology"/>
<evidence type="ECO:0000256" key="1">
    <source>
        <dbReference type="ARBA" id="ARBA00006484"/>
    </source>
</evidence>
<organism evidence="3 4">
    <name type="scientific">Endobacterium cereale</name>
    <dbReference type="NCBI Taxonomy" id="2663029"/>
    <lineage>
        <taxon>Bacteria</taxon>
        <taxon>Pseudomonadati</taxon>
        <taxon>Pseudomonadota</taxon>
        <taxon>Alphaproteobacteria</taxon>
        <taxon>Hyphomicrobiales</taxon>
        <taxon>Rhizobiaceae</taxon>
        <taxon>Endobacterium</taxon>
    </lineage>
</organism>
<evidence type="ECO:0000313" key="4">
    <source>
        <dbReference type="Proteomes" id="UP000435138"/>
    </source>
</evidence>
<dbReference type="RefSeq" id="WP_153353839.1">
    <property type="nucleotide sequence ID" value="NZ_JAYKOO010000005.1"/>
</dbReference>
<dbReference type="EMBL" id="WIXI01000040">
    <property type="protein sequence ID" value="MQY46357.1"/>
    <property type="molecule type" value="Genomic_DNA"/>
</dbReference>
<name>A0A6A8A8Y8_9HYPH</name>
<gene>
    <name evidence="3" type="ORF">GAO09_09895</name>
</gene>
<dbReference type="PRINTS" id="PR00081">
    <property type="entry name" value="GDHRDH"/>
</dbReference>
<dbReference type="SUPFAM" id="SSF51735">
    <property type="entry name" value="NAD(P)-binding Rossmann-fold domains"/>
    <property type="match status" value="1"/>
</dbReference>
<comment type="caution">
    <text evidence="3">The sequence shown here is derived from an EMBL/GenBank/DDBJ whole genome shotgun (WGS) entry which is preliminary data.</text>
</comment>
<dbReference type="Gene3D" id="3.40.50.720">
    <property type="entry name" value="NAD(P)-binding Rossmann-like Domain"/>
    <property type="match status" value="1"/>
</dbReference>
<accession>A0A6A8A8Y8</accession>
<reference evidence="3 4" key="1">
    <citation type="submission" date="2019-11" db="EMBL/GenBank/DDBJ databases">
        <title>Genome analysis of Rhizobacterium cereale a novel genus and species isolated from maize roots in North Spain.</title>
        <authorList>
            <person name="Menendez E."/>
            <person name="Flores-Felix J.D."/>
            <person name="Ramirez-Bahena M.-H."/>
            <person name="Igual J.M."/>
            <person name="Garcia-Fraile P."/>
            <person name="Peix A."/>
            <person name="Velazquez E."/>
        </authorList>
    </citation>
    <scope>NUCLEOTIDE SEQUENCE [LARGE SCALE GENOMIC DNA]</scope>
    <source>
        <strain evidence="3 4">RZME27</strain>
    </source>
</reference>
<dbReference type="InterPro" id="IPR036291">
    <property type="entry name" value="NAD(P)-bd_dom_sf"/>
</dbReference>
<keyword evidence="2" id="KW-0560">Oxidoreductase</keyword>
<dbReference type="Pfam" id="PF00106">
    <property type="entry name" value="adh_short"/>
    <property type="match status" value="1"/>
</dbReference>
<dbReference type="InterPro" id="IPR002347">
    <property type="entry name" value="SDR_fam"/>
</dbReference>
<dbReference type="GO" id="GO:0016491">
    <property type="term" value="F:oxidoreductase activity"/>
    <property type="evidence" value="ECO:0007669"/>
    <property type="project" value="UniProtKB-KW"/>
</dbReference>
<dbReference type="PANTHER" id="PTHR44196:SF1">
    <property type="entry name" value="DEHYDROGENASE_REDUCTASE SDR FAMILY MEMBER 7B"/>
    <property type="match status" value="1"/>
</dbReference>
<keyword evidence="4" id="KW-1185">Reference proteome</keyword>
<dbReference type="AlphaFoldDB" id="A0A6A8A8Y8"/>
<evidence type="ECO:0000256" key="2">
    <source>
        <dbReference type="ARBA" id="ARBA00023002"/>
    </source>
</evidence>
<protein>
    <submittedName>
        <fullName evidence="3">SDR family NAD(P)-dependent oxidoreductase</fullName>
    </submittedName>
</protein>
<comment type="similarity">
    <text evidence="1">Belongs to the short-chain dehydrogenases/reductases (SDR) family.</text>
</comment>
<evidence type="ECO:0000313" key="3">
    <source>
        <dbReference type="EMBL" id="MQY46357.1"/>
    </source>
</evidence>